<feature type="compositionally biased region" description="Polar residues" evidence="1">
    <location>
        <begin position="147"/>
        <end position="156"/>
    </location>
</feature>
<feature type="region of interest" description="Disordered" evidence="1">
    <location>
        <begin position="203"/>
        <end position="232"/>
    </location>
</feature>
<proteinExistence type="predicted"/>
<accession>A0A1B6CGW1</accession>
<evidence type="ECO:0000313" key="2">
    <source>
        <dbReference type="EMBL" id="JAS12694.1"/>
    </source>
</evidence>
<feature type="compositionally biased region" description="Polar residues" evidence="1">
    <location>
        <begin position="275"/>
        <end position="285"/>
    </location>
</feature>
<dbReference type="EMBL" id="GEDC01024604">
    <property type="protein sequence ID" value="JAS12694.1"/>
    <property type="molecule type" value="Transcribed_RNA"/>
</dbReference>
<reference evidence="2" key="1">
    <citation type="submission" date="2015-12" db="EMBL/GenBank/DDBJ databases">
        <title>De novo transcriptome assembly of four potential Pierce s Disease insect vectors from Arizona vineyards.</title>
        <authorList>
            <person name="Tassone E.E."/>
        </authorList>
    </citation>
    <scope>NUCLEOTIDE SEQUENCE</scope>
</reference>
<evidence type="ECO:0000256" key="1">
    <source>
        <dbReference type="SAM" id="MobiDB-lite"/>
    </source>
</evidence>
<feature type="compositionally biased region" description="Basic and acidic residues" evidence="1">
    <location>
        <begin position="1"/>
        <end position="14"/>
    </location>
</feature>
<organism evidence="2">
    <name type="scientific">Clastoptera arizonana</name>
    <name type="common">Arizona spittle bug</name>
    <dbReference type="NCBI Taxonomy" id="38151"/>
    <lineage>
        <taxon>Eukaryota</taxon>
        <taxon>Metazoa</taxon>
        <taxon>Ecdysozoa</taxon>
        <taxon>Arthropoda</taxon>
        <taxon>Hexapoda</taxon>
        <taxon>Insecta</taxon>
        <taxon>Pterygota</taxon>
        <taxon>Neoptera</taxon>
        <taxon>Paraneoptera</taxon>
        <taxon>Hemiptera</taxon>
        <taxon>Auchenorrhyncha</taxon>
        <taxon>Cercopoidea</taxon>
        <taxon>Clastopteridae</taxon>
        <taxon>Clastoptera</taxon>
    </lineage>
</organism>
<feature type="region of interest" description="Disordered" evidence="1">
    <location>
        <begin position="1"/>
        <end position="30"/>
    </location>
</feature>
<name>A0A1B6CGW1_9HEMI</name>
<feature type="region of interest" description="Disordered" evidence="1">
    <location>
        <begin position="264"/>
        <end position="298"/>
    </location>
</feature>
<feature type="compositionally biased region" description="Polar residues" evidence="1">
    <location>
        <begin position="351"/>
        <end position="382"/>
    </location>
</feature>
<feature type="region of interest" description="Disordered" evidence="1">
    <location>
        <begin position="390"/>
        <end position="409"/>
    </location>
</feature>
<feature type="compositionally biased region" description="Polar residues" evidence="1">
    <location>
        <begin position="16"/>
        <end position="26"/>
    </location>
</feature>
<feature type="non-terminal residue" evidence="2">
    <location>
        <position position="1"/>
    </location>
</feature>
<feature type="compositionally biased region" description="Acidic residues" evidence="1">
    <location>
        <begin position="88"/>
        <end position="100"/>
    </location>
</feature>
<feature type="compositionally biased region" description="Polar residues" evidence="1">
    <location>
        <begin position="220"/>
        <end position="232"/>
    </location>
</feature>
<feature type="region of interest" description="Disordered" evidence="1">
    <location>
        <begin position="350"/>
        <end position="382"/>
    </location>
</feature>
<protein>
    <submittedName>
        <fullName evidence="2">Uncharacterized protein</fullName>
    </submittedName>
</protein>
<feature type="compositionally biased region" description="Polar residues" evidence="1">
    <location>
        <begin position="439"/>
        <end position="451"/>
    </location>
</feature>
<feature type="region of interest" description="Disordered" evidence="1">
    <location>
        <begin position="422"/>
        <end position="533"/>
    </location>
</feature>
<feature type="compositionally biased region" description="Polar residues" evidence="1">
    <location>
        <begin position="422"/>
        <end position="432"/>
    </location>
</feature>
<feature type="compositionally biased region" description="Polar residues" evidence="1">
    <location>
        <begin position="164"/>
        <end position="174"/>
    </location>
</feature>
<feature type="compositionally biased region" description="Basic and acidic residues" evidence="1">
    <location>
        <begin position="77"/>
        <end position="87"/>
    </location>
</feature>
<feature type="region of interest" description="Disordered" evidence="1">
    <location>
        <begin position="59"/>
        <end position="121"/>
    </location>
</feature>
<gene>
    <name evidence="2" type="ORF">g.26682</name>
</gene>
<sequence>SDKRLDSDGSKEDSSIDSGTETSRSLFHQEIKRETMILSNKQIDMSKVTLTRDTELLRPLQNRSRHLTDDSSLGSFKYEDMESTEHDGDVEDYSEGESTEAEPRHQLIYYPAAEDSHSDYTVNAMDVEELRRSQRRKKTLDLLVPGETSQSVSGSQESEDDEQASTPSGENSERNIINALSASSESIDVISSRDSFFKSTFESLSGNEVEKETPSKKGNRSISSQHLGNGPRNSVVIQAAIHSKNDAETTKKRRELQRRIEETRRQLKSVGYRSNLKTSQSTQDLSPRGKGFHDTKLSKQVHQQSNAGVLAHSLLVDEENSPGGIRRACSLSDLANPTSLNKQHQLHVNHLQGTTKSTSNRSGSRAVSRYSMNKPASTTTRSISVDALNQSDSESDLSHQHTGSLTRTNRLMRATISSQNKAIPTIVKTNPSGARKRMTSSYSTMSLNQVGDNEDSSSEEGKNNPVGRSRNVNQDRSNAALMGPPPRRTSNTLGRSGSERDLSHFQRMSQRPGTKIQRSNSGYIKTVSGPDGNTPEFHTKDGGNTVDVSSAPLSQQLISSITDQLMRAIDSVVQLHKRLEIEAVNQSDHDVLLTDLHGAVEEAQKSLRLVEPISDINVANKIQEVLTKSNDPRGNIESFFSQYSDVIASLVQQKMSNENKN</sequence>
<feature type="region of interest" description="Disordered" evidence="1">
    <location>
        <begin position="138"/>
        <end position="174"/>
    </location>
</feature>
<feature type="compositionally biased region" description="Polar residues" evidence="1">
    <location>
        <begin position="506"/>
        <end position="523"/>
    </location>
</feature>
<dbReference type="AlphaFoldDB" id="A0A1B6CGW1"/>
<feature type="compositionally biased region" description="Polar residues" evidence="1">
    <location>
        <begin position="400"/>
        <end position="409"/>
    </location>
</feature>